<keyword evidence="2" id="KW-0472">Membrane</keyword>
<feature type="compositionally biased region" description="Basic and acidic residues" evidence="1">
    <location>
        <begin position="340"/>
        <end position="364"/>
    </location>
</feature>
<reference evidence="4" key="2">
    <citation type="submission" date="2023-05" db="EMBL/GenBank/DDBJ databases">
        <authorList>
            <consortium name="Lawrence Berkeley National Laboratory"/>
            <person name="Steindorff A."/>
            <person name="Hensen N."/>
            <person name="Bonometti L."/>
            <person name="Westerberg I."/>
            <person name="Brannstrom I.O."/>
            <person name="Guillou S."/>
            <person name="Cros-Aarteil S."/>
            <person name="Calhoun S."/>
            <person name="Haridas S."/>
            <person name="Kuo A."/>
            <person name="Mondo S."/>
            <person name="Pangilinan J."/>
            <person name="Riley R."/>
            <person name="Labutti K."/>
            <person name="Andreopoulos B."/>
            <person name="Lipzen A."/>
            <person name="Chen C."/>
            <person name="Yanf M."/>
            <person name="Daum C."/>
            <person name="Ng V."/>
            <person name="Clum A."/>
            <person name="Ohm R."/>
            <person name="Martin F."/>
            <person name="Silar P."/>
            <person name="Natvig D."/>
            <person name="Lalanne C."/>
            <person name="Gautier V."/>
            <person name="Ament-Velasquez S.L."/>
            <person name="Kruys A."/>
            <person name="Hutchinson M.I."/>
            <person name="Powell A.J."/>
            <person name="Barry K."/>
            <person name="Miller A.N."/>
            <person name="Grigoriev I.V."/>
            <person name="Debuchy R."/>
            <person name="Gladieux P."/>
            <person name="Thoren M.H."/>
            <person name="Johannesson H."/>
        </authorList>
    </citation>
    <scope>NUCLEOTIDE SEQUENCE</scope>
    <source>
        <strain evidence="4">PSN243</strain>
    </source>
</reference>
<keyword evidence="3" id="KW-0732">Signal</keyword>
<evidence type="ECO:0000256" key="3">
    <source>
        <dbReference type="SAM" id="SignalP"/>
    </source>
</evidence>
<comment type="caution">
    <text evidence="4">The sequence shown here is derived from an EMBL/GenBank/DDBJ whole genome shotgun (WGS) entry which is preliminary data.</text>
</comment>
<dbReference type="EMBL" id="MU865927">
    <property type="protein sequence ID" value="KAK4451595.1"/>
    <property type="molecule type" value="Genomic_DNA"/>
</dbReference>
<keyword evidence="2" id="KW-1133">Transmembrane helix</keyword>
<feature type="chain" id="PRO_5043350629" evidence="3">
    <location>
        <begin position="27"/>
        <end position="411"/>
    </location>
</feature>
<organism evidence="4 5">
    <name type="scientific">Podospora aff. communis PSN243</name>
    <dbReference type="NCBI Taxonomy" id="3040156"/>
    <lineage>
        <taxon>Eukaryota</taxon>
        <taxon>Fungi</taxon>
        <taxon>Dikarya</taxon>
        <taxon>Ascomycota</taxon>
        <taxon>Pezizomycotina</taxon>
        <taxon>Sordariomycetes</taxon>
        <taxon>Sordariomycetidae</taxon>
        <taxon>Sordariales</taxon>
        <taxon>Podosporaceae</taxon>
        <taxon>Podospora</taxon>
    </lineage>
</organism>
<evidence type="ECO:0000313" key="4">
    <source>
        <dbReference type="EMBL" id="KAK4451595.1"/>
    </source>
</evidence>
<accession>A0AAV9GVE5</accession>
<feature type="signal peptide" evidence="3">
    <location>
        <begin position="1"/>
        <end position="26"/>
    </location>
</feature>
<feature type="compositionally biased region" description="Basic and acidic residues" evidence="1">
    <location>
        <begin position="398"/>
        <end position="411"/>
    </location>
</feature>
<feature type="compositionally biased region" description="Basic and acidic residues" evidence="1">
    <location>
        <begin position="376"/>
        <end position="388"/>
    </location>
</feature>
<keyword evidence="5" id="KW-1185">Reference proteome</keyword>
<keyword evidence="2" id="KW-0812">Transmembrane</keyword>
<protein>
    <submittedName>
        <fullName evidence="4">Uncharacterized protein</fullName>
    </submittedName>
</protein>
<name>A0AAV9GVE5_9PEZI</name>
<dbReference type="InterPro" id="IPR028000">
    <property type="entry name" value="Pma1"/>
</dbReference>
<feature type="region of interest" description="Disordered" evidence="1">
    <location>
        <begin position="334"/>
        <end position="411"/>
    </location>
</feature>
<proteinExistence type="predicted"/>
<sequence>MFATTRFSVPAAAWLLLLSLSDTISAAPQINRNTHAMVLAARQTDAPTPASPTDVWVTVDESGRPKTVTPVLTTISGTPTVISGAPYELTGTVFTQTRNAAITTSTGVPAPTATGKDGSGSFSLCKKPEGDFAPFCEPKNNATIYPGKTHYVTWDPSFFKSSNTTIRVVGFYNETEEAFSSDLISAGWGFYQWRVESELYKKPGLDAVNITLRIASLPLGATVTWVAGPTVVVTPSPKPEPTKSPVPKGEALYIALPTVLGFVVLMVVGTCIWNRKHRKIDIGNVMGRGRGGYGVGKSRRQRLFGKGAHKEQSIGLMERDNAVATAREVTYRDNDDDEWKSEVPGRGRTRVRADEIDRPRRDSDALGSLAGTPTRNDFDFSRPAESDNNRGGSNVFRAEMERQEKAARERF</sequence>
<dbReference type="Pfam" id="PF14610">
    <property type="entry name" value="Psg1"/>
    <property type="match status" value="1"/>
</dbReference>
<dbReference type="Proteomes" id="UP001321760">
    <property type="component" value="Unassembled WGS sequence"/>
</dbReference>
<evidence type="ECO:0000313" key="5">
    <source>
        <dbReference type="Proteomes" id="UP001321760"/>
    </source>
</evidence>
<dbReference type="AlphaFoldDB" id="A0AAV9GVE5"/>
<feature type="transmembrane region" description="Helical" evidence="2">
    <location>
        <begin position="251"/>
        <end position="273"/>
    </location>
</feature>
<evidence type="ECO:0000256" key="2">
    <source>
        <dbReference type="SAM" id="Phobius"/>
    </source>
</evidence>
<reference evidence="4" key="1">
    <citation type="journal article" date="2023" name="Mol. Phylogenet. Evol.">
        <title>Genome-scale phylogeny and comparative genomics of the fungal order Sordariales.</title>
        <authorList>
            <person name="Hensen N."/>
            <person name="Bonometti L."/>
            <person name="Westerberg I."/>
            <person name="Brannstrom I.O."/>
            <person name="Guillou S."/>
            <person name="Cros-Aarteil S."/>
            <person name="Calhoun S."/>
            <person name="Haridas S."/>
            <person name="Kuo A."/>
            <person name="Mondo S."/>
            <person name="Pangilinan J."/>
            <person name="Riley R."/>
            <person name="LaButti K."/>
            <person name="Andreopoulos B."/>
            <person name="Lipzen A."/>
            <person name="Chen C."/>
            <person name="Yan M."/>
            <person name="Daum C."/>
            <person name="Ng V."/>
            <person name="Clum A."/>
            <person name="Steindorff A."/>
            <person name="Ohm R.A."/>
            <person name="Martin F."/>
            <person name="Silar P."/>
            <person name="Natvig D.O."/>
            <person name="Lalanne C."/>
            <person name="Gautier V."/>
            <person name="Ament-Velasquez S.L."/>
            <person name="Kruys A."/>
            <person name="Hutchinson M.I."/>
            <person name="Powell A.J."/>
            <person name="Barry K."/>
            <person name="Miller A.N."/>
            <person name="Grigoriev I.V."/>
            <person name="Debuchy R."/>
            <person name="Gladieux P."/>
            <person name="Hiltunen Thoren M."/>
            <person name="Johannesson H."/>
        </authorList>
    </citation>
    <scope>NUCLEOTIDE SEQUENCE</scope>
    <source>
        <strain evidence="4">PSN243</strain>
    </source>
</reference>
<evidence type="ECO:0000256" key="1">
    <source>
        <dbReference type="SAM" id="MobiDB-lite"/>
    </source>
</evidence>
<gene>
    <name evidence="4" type="ORF">QBC34DRAFT_48816</name>
</gene>